<organism evidence="1 2">
    <name type="scientific">Ruegeria marisrubri</name>
    <dbReference type="NCBI Taxonomy" id="1685379"/>
    <lineage>
        <taxon>Bacteria</taxon>
        <taxon>Pseudomonadati</taxon>
        <taxon>Pseudomonadota</taxon>
        <taxon>Alphaproteobacteria</taxon>
        <taxon>Rhodobacterales</taxon>
        <taxon>Roseobacteraceae</taxon>
        <taxon>Ruegeria</taxon>
    </lineage>
</organism>
<keyword evidence="2" id="KW-1185">Reference proteome</keyword>
<reference evidence="2" key="1">
    <citation type="submission" date="2015-12" db="EMBL/GenBank/DDBJ databases">
        <authorList>
            <person name="Zhang G."/>
            <person name="Stingl U."/>
        </authorList>
    </citation>
    <scope>NUCLEOTIDE SEQUENCE [LARGE SCALE GENOMIC DNA]</scope>
    <source>
        <strain evidence="2">ZGT118</strain>
    </source>
</reference>
<evidence type="ECO:0000313" key="1">
    <source>
        <dbReference type="EMBL" id="KUJ85124.1"/>
    </source>
</evidence>
<gene>
    <name evidence="1" type="ORF">AVO45_17895</name>
</gene>
<dbReference type="InterPro" id="IPR019647">
    <property type="entry name" value="PhoP_reg_network_YrbL"/>
</dbReference>
<sequence length="216" mass="24614">MSAKGTKNVLGCGDTDEMIDLTAARLLRTSRNYRIYDHPTVAGALLKVRSDVPVRRHLVPRYGEWRYGNLRQWNREANEYLAALHRGCPEVERLARFMGYERTNEGPAMVVEKMTDPEGKLAPTVREELEALPKGDPRRRKLLNELMELVDDLERGRIIVGDLSTDNIVRAQERGGRLVVIDGLGERVLLPLTVFSRYAFRKSLERRRAGLAIGFD</sequence>
<proteinExistence type="predicted"/>
<comment type="caution">
    <text evidence="1">The sequence shown here is derived from an EMBL/GenBank/DDBJ whole genome shotgun (WGS) entry which is preliminary data.</text>
</comment>
<dbReference type="EMBL" id="LQBQ01000004">
    <property type="protein sequence ID" value="KUJ85124.1"/>
    <property type="molecule type" value="Genomic_DNA"/>
</dbReference>
<evidence type="ECO:0000313" key="2">
    <source>
        <dbReference type="Proteomes" id="UP000053791"/>
    </source>
</evidence>
<dbReference type="AlphaFoldDB" id="A0A0X3UBB9"/>
<evidence type="ECO:0008006" key="3">
    <source>
        <dbReference type="Google" id="ProtNLM"/>
    </source>
</evidence>
<dbReference type="Pfam" id="PF10707">
    <property type="entry name" value="YrbL-PhoP_reg"/>
    <property type="match status" value="1"/>
</dbReference>
<protein>
    <recommendedName>
        <fullName evidence="3">PhoP regulatory network protein YrbL</fullName>
    </recommendedName>
</protein>
<accession>A0A0X3UBB9</accession>
<dbReference type="Proteomes" id="UP000053791">
    <property type="component" value="Unassembled WGS sequence"/>
</dbReference>
<name>A0A0X3UBB9_9RHOB</name>
<dbReference type="STRING" id="1685379.AVO45_17895"/>